<keyword evidence="1 4" id="KW-0349">Heme</keyword>
<organism evidence="6 7">
    <name type="scientific">Diatrype stigma</name>
    <dbReference type="NCBI Taxonomy" id="117547"/>
    <lineage>
        <taxon>Eukaryota</taxon>
        <taxon>Fungi</taxon>
        <taxon>Dikarya</taxon>
        <taxon>Ascomycota</taxon>
        <taxon>Pezizomycotina</taxon>
        <taxon>Sordariomycetes</taxon>
        <taxon>Xylariomycetidae</taxon>
        <taxon>Xylariales</taxon>
        <taxon>Diatrypaceae</taxon>
        <taxon>Diatrype</taxon>
    </lineage>
</organism>
<dbReference type="EMBL" id="JAKJXP020000136">
    <property type="protein sequence ID" value="KAK7743411.1"/>
    <property type="molecule type" value="Genomic_DNA"/>
</dbReference>
<evidence type="ECO:0000256" key="4">
    <source>
        <dbReference type="PIRSR" id="PIRSR602401-1"/>
    </source>
</evidence>
<accession>A0AAN9U8W3</accession>
<dbReference type="PRINTS" id="PR00463">
    <property type="entry name" value="EP450I"/>
</dbReference>
<dbReference type="GO" id="GO:0020037">
    <property type="term" value="F:heme binding"/>
    <property type="evidence" value="ECO:0007669"/>
    <property type="project" value="InterPro"/>
</dbReference>
<dbReference type="PANTHER" id="PTHR24305:SF226">
    <property type="entry name" value="CYTOCHROME P450 MONOOXYGENASE"/>
    <property type="match status" value="1"/>
</dbReference>
<dbReference type="GO" id="GO:0016705">
    <property type="term" value="F:oxidoreductase activity, acting on paired donors, with incorporation or reduction of molecular oxygen"/>
    <property type="evidence" value="ECO:0007669"/>
    <property type="project" value="InterPro"/>
</dbReference>
<dbReference type="PANTHER" id="PTHR24305">
    <property type="entry name" value="CYTOCHROME P450"/>
    <property type="match status" value="1"/>
</dbReference>
<dbReference type="GO" id="GO:0004497">
    <property type="term" value="F:monooxygenase activity"/>
    <property type="evidence" value="ECO:0007669"/>
    <property type="project" value="InterPro"/>
</dbReference>
<dbReference type="Proteomes" id="UP001320420">
    <property type="component" value="Unassembled WGS sequence"/>
</dbReference>
<evidence type="ECO:0000256" key="2">
    <source>
        <dbReference type="ARBA" id="ARBA00022723"/>
    </source>
</evidence>
<dbReference type="PRINTS" id="PR00385">
    <property type="entry name" value="P450"/>
</dbReference>
<dbReference type="AlphaFoldDB" id="A0AAN9U8W3"/>
<evidence type="ECO:0000256" key="5">
    <source>
        <dbReference type="SAM" id="Phobius"/>
    </source>
</evidence>
<keyword evidence="5" id="KW-1133">Transmembrane helix</keyword>
<feature type="binding site" description="axial binding residue" evidence="4">
    <location>
        <position position="355"/>
    </location>
    <ligand>
        <name>heme</name>
        <dbReference type="ChEBI" id="CHEBI:30413"/>
    </ligand>
    <ligandPart>
        <name>Fe</name>
        <dbReference type="ChEBI" id="CHEBI:18248"/>
    </ligandPart>
</feature>
<dbReference type="SUPFAM" id="SSF48264">
    <property type="entry name" value="Cytochrome P450"/>
    <property type="match status" value="1"/>
</dbReference>
<sequence length="425" mass="46955">MVSTKSPLYAAAQMTPQHSILDTLDAAAHRRKRKVVSQPISERAMRAFEPTMSEQIDAFIQQLAASAVEHEPVNMTERCLWLAGDVAGHLAFGYPLRLQTEPTNRWLQRGLASANARLNTYMQWPALHGLEPVLKAVARKTRGRYVDIVARMIRARLALDRDAKQDLYSSATAAAAADGKGADGGGGDGGGQSPVLAQSEIWAEAFVFIVAGGNTIASTMSAMFFYLSRNPGCYRRLAEEIRSGFGSAEEIRAGEQLRRCRYLRACVKEALRVSPPNTATLWRRQSADDSEPLVIDGHAIPPGTDIGVNLYSLHHNADYFPDPFVYRPERWLEEAEETTTNQRAWAPFIAGTHSCPGQAVTWLETSLTFARTLWHFDFEAAPGKLGQTGAGEPGRTDGRGRAEEFQMYDTFSAMHDGPVLVFRRR</sequence>
<dbReference type="InterPro" id="IPR050121">
    <property type="entry name" value="Cytochrome_P450_monoxygenase"/>
</dbReference>
<protein>
    <recommendedName>
        <fullName evidence="8">Cytochrome P450</fullName>
    </recommendedName>
</protein>
<dbReference type="Pfam" id="PF00067">
    <property type="entry name" value="p450"/>
    <property type="match status" value="1"/>
</dbReference>
<keyword evidence="5" id="KW-0812">Transmembrane</keyword>
<reference evidence="6 7" key="1">
    <citation type="submission" date="2024-02" db="EMBL/GenBank/DDBJ databases">
        <title>De novo assembly and annotation of 12 fungi associated with fruit tree decline syndrome in Ontario, Canada.</title>
        <authorList>
            <person name="Sulman M."/>
            <person name="Ellouze W."/>
            <person name="Ilyukhin E."/>
        </authorList>
    </citation>
    <scope>NUCLEOTIDE SEQUENCE [LARGE SCALE GENOMIC DNA]</scope>
    <source>
        <strain evidence="6 7">M11/M66-122</strain>
    </source>
</reference>
<evidence type="ECO:0000313" key="7">
    <source>
        <dbReference type="Proteomes" id="UP001320420"/>
    </source>
</evidence>
<proteinExistence type="predicted"/>
<evidence type="ECO:0000256" key="1">
    <source>
        <dbReference type="ARBA" id="ARBA00022617"/>
    </source>
</evidence>
<evidence type="ECO:0000313" key="6">
    <source>
        <dbReference type="EMBL" id="KAK7743411.1"/>
    </source>
</evidence>
<keyword evidence="3 4" id="KW-0408">Iron</keyword>
<evidence type="ECO:0000256" key="3">
    <source>
        <dbReference type="ARBA" id="ARBA00023004"/>
    </source>
</evidence>
<comment type="caution">
    <text evidence="6">The sequence shown here is derived from an EMBL/GenBank/DDBJ whole genome shotgun (WGS) entry which is preliminary data.</text>
</comment>
<dbReference type="InterPro" id="IPR036396">
    <property type="entry name" value="Cyt_P450_sf"/>
</dbReference>
<dbReference type="GO" id="GO:0005506">
    <property type="term" value="F:iron ion binding"/>
    <property type="evidence" value="ECO:0007669"/>
    <property type="project" value="InterPro"/>
</dbReference>
<dbReference type="InterPro" id="IPR002401">
    <property type="entry name" value="Cyt_P450_E_grp-I"/>
</dbReference>
<comment type="cofactor">
    <cofactor evidence="4">
        <name>heme</name>
        <dbReference type="ChEBI" id="CHEBI:30413"/>
    </cofactor>
</comment>
<dbReference type="Gene3D" id="1.10.630.10">
    <property type="entry name" value="Cytochrome P450"/>
    <property type="match status" value="1"/>
</dbReference>
<keyword evidence="5" id="KW-0472">Membrane</keyword>
<keyword evidence="2 4" id="KW-0479">Metal-binding</keyword>
<keyword evidence="7" id="KW-1185">Reference proteome</keyword>
<gene>
    <name evidence="6" type="ORF">SLS62_010605</name>
</gene>
<dbReference type="InterPro" id="IPR001128">
    <property type="entry name" value="Cyt_P450"/>
</dbReference>
<evidence type="ECO:0008006" key="8">
    <source>
        <dbReference type="Google" id="ProtNLM"/>
    </source>
</evidence>
<feature type="transmembrane region" description="Helical" evidence="5">
    <location>
        <begin position="205"/>
        <end position="227"/>
    </location>
</feature>
<name>A0AAN9U8W3_9PEZI</name>